<proteinExistence type="predicted"/>
<feature type="compositionally biased region" description="Low complexity" evidence="1">
    <location>
        <begin position="27"/>
        <end position="41"/>
    </location>
</feature>
<dbReference type="AlphaFoldDB" id="A0AAV5GQ94"/>
<sequence>MPTMRDRGAPTLVLPRPTSASTSYEYTSVPTVPDTSTPSPSKEAFLLPPSATGPVSPDSAPPSPWRTTFTPQHALAPAGSPHPFLRLRRSLVLVAGALVTASLLLLAPPAAHLSAYLPAQLRGAHATGCSAEAWSAGRWVPKDPPLTPNATAVDVFAASGFEGCTQDWFKPHWFLHTKEADWHNMDQYRWNAAQWRWKSDSEVCEADVRRSKAEELLQELVGKGGWILLGDSLSEQHFFSLGCVLFPHVYAVWGSGWWEQHMYIRADSPLLETLDLPPGFDASTTPIISNLRTDHGFTKEELIDIYESTPQSATVPTSQLFTDYPVQSFPIDDYLSRFFNATYNYHALIFSAAAHFTPREFAFPGGQPAIAPFYEAVVQNWTDVALEYLAEDASDREIIVRGASSGHDKCHEHMEPFVDEWPRAESYNWAEIPKYNDVFQVGRLTFVDLILGCSGNVCVALTNDLQAMIEKANHPRLSFLSLERPSQLRPDATDGVFAPAPQHSEDCLHFAVGTGIFEGWTDYLAYFLRSRWRDRP</sequence>
<feature type="region of interest" description="Disordered" evidence="1">
    <location>
        <begin position="1"/>
        <end position="71"/>
    </location>
</feature>
<evidence type="ECO:0008006" key="5">
    <source>
        <dbReference type="Google" id="ProtNLM"/>
    </source>
</evidence>
<evidence type="ECO:0000256" key="2">
    <source>
        <dbReference type="SAM" id="Phobius"/>
    </source>
</evidence>
<feature type="transmembrane region" description="Helical" evidence="2">
    <location>
        <begin position="91"/>
        <end position="111"/>
    </location>
</feature>
<protein>
    <recommendedName>
        <fullName evidence="5">Proteophosphoglycan ppg4</fullName>
    </recommendedName>
</protein>
<dbReference type="Proteomes" id="UP001342314">
    <property type="component" value="Unassembled WGS sequence"/>
</dbReference>
<keyword evidence="4" id="KW-1185">Reference proteome</keyword>
<organism evidence="3 4">
    <name type="scientific">Rhodotorula paludigena</name>
    <dbReference type="NCBI Taxonomy" id="86838"/>
    <lineage>
        <taxon>Eukaryota</taxon>
        <taxon>Fungi</taxon>
        <taxon>Dikarya</taxon>
        <taxon>Basidiomycota</taxon>
        <taxon>Pucciniomycotina</taxon>
        <taxon>Microbotryomycetes</taxon>
        <taxon>Sporidiobolales</taxon>
        <taxon>Sporidiobolaceae</taxon>
        <taxon>Rhodotorula</taxon>
    </lineage>
</organism>
<keyword evidence="2" id="KW-0472">Membrane</keyword>
<evidence type="ECO:0000313" key="4">
    <source>
        <dbReference type="Proteomes" id="UP001342314"/>
    </source>
</evidence>
<name>A0AAV5GQ94_9BASI</name>
<dbReference type="EMBL" id="BQKY01000010">
    <property type="protein sequence ID" value="GJN92069.1"/>
    <property type="molecule type" value="Genomic_DNA"/>
</dbReference>
<evidence type="ECO:0000256" key="1">
    <source>
        <dbReference type="SAM" id="MobiDB-lite"/>
    </source>
</evidence>
<accession>A0AAV5GQ94</accession>
<reference evidence="3 4" key="1">
    <citation type="submission" date="2021-12" db="EMBL/GenBank/DDBJ databases">
        <title>High titer production of polyol ester of fatty acids by Rhodotorula paludigena BS15 towards product separation-free biomass refinery.</title>
        <authorList>
            <person name="Mano J."/>
            <person name="Ono H."/>
            <person name="Tanaka T."/>
            <person name="Naito K."/>
            <person name="Sushida H."/>
            <person name="Ike M."/>
            <person name="Tokuyasu K."/>
            <person name="Kitaoka M."/>
        </authorList>
    </citation>
    <scope>NUCLEOTIDE SEQUENCE [LARGE SCALE GENOMIC DNA]</scope>
    <source>
        <strain evidence="3 4">BS15</strain>
    </source>
</reference>
<evidence type="ECO:0000313" key="3">
    <source>
        <dbReference type="EMBL" id="GJN92069.1"/>
    </source>
</evidence>
<keyword evidence="2" id="KW-0812">Transmembrane</keyword>
<gene>
    <name evidence="3" type="ORF">Rhopal_005097-T1</name>
</gene>
<comment type="caution">
    <text evidence="3">The sequence shown here is derived from an EMBL/GenBank/DDBJ whole genome shotgun (WGS) entry which is preliminary data.</text>
</comment>
<keyword evidence="2" id="KW-1133">Transmembrane helix</keyword>